<evidence type="ECO:0000256" key="4">
    <source>
        <dbReference type="ARBA" id="ARBA00023102"/>
    </source>
</evidence>
<dbReference type="CDD" id="cd07914">
    <property type="entry name" value="IGPD"/>
    <property type="match status" value="1"/>
</dbReference>
<reference evidence="8" key="1">
    <citation type="journal article" date="2005" name="Environ. Microbiol.">
        <title>Genetic and functional properties of uncultivated thermophilic crenarchaeotes from a subsurface gold mine as revealed by analysis of genome fragments.</title>
        <authorList>
            <person name="Nunoura T."/>
            <person name="Hirayama H."/>
            <person name="Takami H."/>
            <person name="Oida H."/>
            <person name="Nishi S."/>
            <person name="Shimamura S."/>
            <person name="Suzuki Y."/>
            <person name="Inagaki F."/>
            <person name="Takai K."/>
            <person name="Nealson K.H."/>
            <person name="Horikoshi K."/>
        </authorList>
    </citation>
    <scope>NUCLEOTIDE SEQUENCE</scope>
</reference>
<keyword evidence="3 6" id="KW-0028">Amino-acid biosynthesis</keyword>
<keyword evidence="5 6" id="KW-0456">Lyase</keyword>
<comment type="subcellular location">
    <subcellularLocation>
        <location evidence="6 7">Cytoplasm</location>
    </subcellularLocation>
</comment>
<dbReference type="PROSITE" id="PS00955">
    <property type="entry name" value="IGP_DEHYDRATASE_2"/>
    <property type="match status" value="1"/>
</dbReference>
<name>H5SBG5_9CHLR</name>
<comment type="catalytic activity">
    <reaction evidence="6 7">
        <text>D-erythro-1-(imidazol-4-yl)glycerol 3-phosphate = 3-(imidazol-4-yl)-2-oxopropyl phosphate + H2O</text>
        <dbReference type="Rhea" id="RHEA:11040"/>
        <dbReference type="ChEBI" id="CHEBI:15377"/>
        <dbReference type="ChEBI" id="CHEBI:57766"/>
        <dbReference type="ChEBI" id="CHEBI:58278"/>
        <dbReference type="EC" id="4.2.1.19"/>
    </reaction>
</comment>
<dbReference type="HAMAP" id="MF_00076">
    <property type="entry name" value="HisB"/>
    <property type="match status" value="1"/>
</dbReference>
<evidence type="ECO:0000256" key="5">
    <source>
        <dbReference type="ARBA" id="ARBA00023239"/>
    </source>
</evidence>
<dbReference type="PANTHER" id="PTHR23133:SF2">
    <property type="entry name" value="IMIDAZOLEGLYCEROL-PHOSPHATE DEHYDRATASE"/>
    <property type="match status" value="1"/>
</dbReference>
<evidence type="ECO:0000256" key="6">
    <source>
        <dbReference type="HAMAP-Rule" id="MF_00076"/>
    </source>
</evidence>
<dbReference type="InterPro" id="IPR020565">
    <property type="entry name" value="ImidazoleglycerP_deHydtase_CS"/>
</dbReference>
<evidence type="ECO:0000313" key="8">
    <source>
        <dbReference type="EMBL" id="BAL53501.1"/>
    </source>
</evidence>
<dbReference type="EMBL" id="AP011659">
    <property type="protein sequence ID" value="BAL53501.1"/>
    <property type="molecule type" value="Genomic_DNA"/>
</dbReference>
<comment type="similarity">
    <text evidence="6 7">Belongs to the imidazoleglycerol-phosphate dehydratase family.</text>
</comment>
<evidence type="ECO:0000256" key="7">
    <source>
        <dbReference type="RuleBase" id="RU000599"/>
    </source>
</evidence>
<gene>
    <name evidence="6" type="primary">hisB</name>
    <name evidence="8" type="ORF">HGMM_F07C06C23</name>
</gene>
<dbReference type="EC" id="4.2.1.19" evidence="6 7"/>
<accession>H5SBG5</accession>
<dbReference type="AlphaFoldDB" id="H5SBG5"/>
<evidence type="ECO:0000256" key="2">
    <source>
        <dbReference type="ARBA" id="ARBA00016664"/>
    </source>
</evidence>
<dbReference type="GO" id="GO:0005737">
    <property type="term" value="C:cytoplasm"/>
    <property type="evidence" value="ECO:0007669"/>
    <property type="project" value="UniProtKB-SubCell"/>
</dbReference>
<dbReference type="NCBIfam" id="NF002114">
    <property type="entry name" value="PRK00951.2-4"/>
    <property type="match status" value="1"/>
</dbReference>
<dbReference type="FunFam" id="3.30.230.40:FF:000003">
    <property type="entry name" value="Imidazoleglycerol-phosphate dehydratase HisB"/>
    <property type="match status" value="1"/>
</dbReference>
<comment type="pathway">
    <text evidence="1 6 7">Amino-acid biosynthesis; L-histidine biosynthesis; L-histidine from 5-phospho-alpha-D-ribose 1-diphosphate: step 6/9.</text>
</comment>
<dbReference type="Gene3D" id="3.30.230.40">
    <property type="entry name" value="Imidazole glycerol phosphate dehydratase, domain 1"/>
    <property type="match status" value="2"/>
</dbReference>
<dbReference type="FunFam" id="3.30.230.40:FF:000001">
    <property type="entry name" value="Imidazoleglycerol-phosphate dehydratase HisB"/>
    <property type="match status" value="1"/>
</dbReference>
<evidence type="ECO:0000256" key="1">
    <source>
        <dbReference type="ARBA" id="ARBA00005047"/>
    </source>
</evidence>
<sequence length="194" mass="21449">MRKAEIHRQTRETRIHIALDLDGTGEYEISTGLGFLDHCLSQLAVHGLFNLQLQAQGDLEVDAHHTVEDVALALGQAFDQALGERRGLVRMGHAVVPMDEALAQVALDLSGRPYARVQARWHTPYLGTIPVTLIPHFFRSFSVAARCTLHARVRGEDDHHQAEALFKALARALEQATQIDPRRGNLIPSSKGSL</sequence>
<dbReference type="GO" id="GO:0004424">
    <property type="term" value="F:imidazoleglycerol-phosphate dehydratase activity"/>
    <property type="evidence" value="ECO:0007669"/>
    <property type="project" value="UniProtKB-UniRule"/>
</dbReference>
<reference evidence="8" key="2">
    <citation type="journal article" date="2012" name="PLoS ONE">
        <title>A Deeply Branching Thermophilic Bacterium with an Ancient Acetyl-CoA Pathway Dominates a Subsurface Ecosystem.</title>
        <authorList>
            <person name="Takami H."/>
            <person name="Noguchi H."/>
            <person name="Takaki Y."/>
            <person name="Uchiyama I."/>
            <person name="Toyoda A."/>
            <person name="Nishi S."/>
            <person name="Chee G.-J."/>
            <person name="Arai W."/>
            <person name="Nunoura T."/>
            <person name="Itoh T."/>
            <person name="Hattori M."/>
            <person name="Takai K."/>
        </authorList>
    </citation>
    <scope>NUCLEOTIDE SEQUENCE</scope>
</reference>
<protein>
    <recommendedName>
        <fullName evidence="2 6">Imidazoleglycerol-phosphate dehydratase</fullName>
        <shortName evidence="6">IGPD</shortName>
        <ecNumber evidence="6 7">4.2.1.19</ecNumber>
    </recommendedName>
</protein>
<dbReference type="Pfam" id="PF00475">
    <property type="entry name" value="IGPD"/>
    <property type="match status" value="1"/>
</dbReference>
<dbReference type="InterPro" id="IPR000807">
    <property type="entry name" value="ImidazoleglycerolP_deHydtase"/>
</dbReference>
<organism evidence="8">
    <name type="scientific">uncultured Chloroflexota bacterium</name>
    <dbReference type="NCBI Taxonomy" id="166587"/>
    <lineage>
        <taxon>Bacteria</taxon>
        <taxon>Bacillati</taxon>
        <taxon>Chloroflexota</taxon>
        <taxon>environmental samples</taxon>
    </lineage>
</organism>
<dbReference type="InterPro" id="IPR020568">
    <property type="entry name" value="Ribosomal_Su5_D2-typ_SF"/>
</dbReference>
<dbReference type="InterPro" id="IPR038494">
    <property type="entry name" value="IGPD_sf"/>
</dbReference>
<dbReference type="UniPathway" id="UPA00031">
    <property type="reaction ID" value="UER00011"/>
</dbReference>
<dbReference type="NCBIfam" id="NF002111">
    <property type="entry name" value="PRK00951.2-1"/>
    <property type="match status" value="1"/>
</dbReference>
<proteinExistence type="inferred from homology"/>
<keyword evidence="6" id="KW-0963">Cytoplasm</keyword>
<dbReference type="SUPFAM" id="SSF54211">
    <property type="entry name" value="Ribosomal protein S5 domain 2-like"/>
    <property type="match status" value="2"/>
</dbReference>
<dbReference type="GO" id="GO:0000105">
    <property type="term" value="P:L-histidine biosynthetic process"/>
    <property type="evidence" value="ECO:0007669"/>
    <property type="project" value="UniProtKB-UniRule"/>
</dbReference>
<dbReference type="NCBIfam" id="NF002116">
    <property type="entry name" value="PRK00951.2-6"/>
    <property type="match status" value="1"/>
</dbReference>
<dbReference type="PANTHER" id="PTHR23133">
    <property type="entry name" value="IMIDAZOLEGLYCEROL-PHOSPHATE DEHYDRATASE HIS7"/>
    <property type="match status" value="1"/>
</dbReference>
<evidence type="ECO:0000256" key="3">
    <source>
        <dbReference type="ARBA" id="ARBA00022605"/>
    </source>
</evidence>
<dbReference type="PROSITE" id="PS00954">
    <property type="entry name" value="IGP_DEHYDRATASE_1"/>
    <property type="match status" value="1"/>
</dbReference>
<keyword evidence="4 6" id="KW-0368">Histidine biosynthesis</keyword>